<evidence type="ECO:0000313" key="4">
    <source>
        <dbReference type="Proteomes" id="UP001209229"/>
    </source>
</evidence>
<protein>
    <submittedName>
        <fullName evidence="3">DUF4382 domain-containing protein</fullName>
    </submittedName>
</protein>
<sequence length="265" mass="29182">MKKVLLTLLVIVTAVIVYSCSDDGQGSAKFSLRLTDSPGDFEEVLIDVQEVRVSFQSDGEETSWITLNGVVPTVYNLLELTNGVDILLTEEELPVGTISQIRLVLGDNNQVKVDGQYYDIKTPSAQQSGLKLNVHAELEDGLTYKMWIDFDAGRSIVEKGNGDYSLKPVIRTFTEATNGAIKGVVSPIQTRAYIHAISENLDTVSTYADQETGAFLIRALDQGEYKVKFIPEDDYLEKEVEDVAVNVGVVTDLGVIELEEKVIVE</sequence>
<dbReference type="Pfam" id="PF14321">
    <property type="entry name" value="DUF4382"/>
    <property type="match status" value="1"/>
</dbReference>
<dbReference type="RefSeq" id="WP_301191891.1">
    <property type="nucleotide sequence ID" value="NZ_JAPDPJ010000050.1"/>
</dbReference>
<comment type="caution">
    <text evidence="3">The sequence shown here is derived from an EMBL/GenBank/DDBJ whole genome shotgun (WGS) entry which is preliminary data.</text>
</comment>
<keyword evidence="1" id="KW-0732">Signal</keyword>
<gene>
    <name evidence="3" type="ORF">OM075_17820</name>
</gene>
<evidence type="ECO:0000259" key="2">
    <source>
        <dbReference type="Pfam" id="PF14321"/>
    </source>
</evidence>
<proteinExistence type="predicted"/>
<evidence type="ECO:0000313" key="3">
    <source>
        <dbReference type="EMBL" id="MCW3788331.1"/>
    </source>
</evidence>
<dbReference type="AlphaFoldDB" id="A0AAE3M7C1"/>
<dbReference type="Proteomes" id="UP001209229">
    <property type="component" value="Unassembled WGS sequence"/>
</dbReference>
<dbReference type="EMBL" id="JAPDPJ010000050">
    <property type="protein sequence ID" value="MCW3788331.1"/>
    <property type="molecule type" value="Genomic_DNA"/>
</dbReference>
<evidence type="ECO:0000256" key="1">
    <source>
        <dbReference type="SAM" id="SignalP"/>
    </source>
</evidence>
<organism evidence="3 4">
    <name type="scientific">Plebeiibacterium sediminum</name>
    <dbReference type="NCBI Taxonomy" id="2992112"/>
    <lineage>
        <taxon>Bacteria</taxon>
        <taxon>Pseudomonadati</taxon>
        <taxon>Bacteroidota</taxon>
        <taxon>Bacteroidia</taxon>
        <taxon>Marinilabiliales</taxon>
        <taxon>Marinilabiliaceae</taxon>
        <taxon>Plebeiibacterium</taxon>
    </lineage>
</organism>
<name>A0AAE3M7C1_9BACT</name>
<dbReference type="PROSITE" id="PS51257">
    <property type="entry name" value="PROKAR_LIPOPROTEIN"/>
    <property type="match status" value="1"/>
</dbReference>
<dbReference type="InterPro" id="IPR025491">
    <property type="entry name" value="DUF4382"/>
</dbReference>
<feature type="domain" description="DUF4382" evidence="2">
    <location>
        <begin position="28"/>
        <end position="168"/>
    </location>
</feature>
<accession>A0AAE3M7C1</accession>
<feature type="chain" id="PRO_5042194918" evidence="1">
    <location>
        <begin position="20"/>
        <end position="265"/>
    </location>
</feature>
<reference evidence="3" key="1">
    <citation type="submission" date="2022-10" db="EMBL/GenBank/DDBJ databases">
        <authorList>
            <person name="Yu W.X."/>
        </authorList>
    </citation>
    <scope>NUCLEOTIDE SEQUENCE</scope>
    <source>
        <strain evidence="3">AAT</strain>
    </source>
</reference>
<feature type="signal peptide" evidence="1">
    <location>
        <begin position="1"/>
        <end position="19"/>
    </location>
</feature>
<keyword evidence="4" id="KW-1185">Reference proteome</keyword>